<gene>
    <name evidence="2" type="ORF">GCM10010124_25050</name>
</gene>
<dbReference type="Gene3D" id="2.40.128.340">
    <property type="match status" value="1"/>
</dbReference>
<dbReference type="AlphaFoldDB" id="A0A8J3FHZ1"/>
<dbReference type="RefSeq" id="WP_373290263.1">
    <property type="nucleotide sequence ID" value="NZ_BMQC01000007.1"/>
</dbReference>
<comment type="caution">
    <text evidence="2">The sequence shown here is derived from an EMBL/GenBank/DDBJ whole genome shotgun (WGS) entry which is preliminary data.</text>
</comment>
<evidence type="ECO:0000256" key="1">
    <source>
        <dbReference type="ARBA" id="ARBA00022729"/>
    </source>
</evidence>
<dbReference type="Proteomes" id="UP000662200">
    <property type="component" value="Unassembled WGS sequence"/>
</dbReference>
<evidence type="ECO:0008006" key="4">
    <source>
        <dbReference type="Google" id="ProtNLM"/>
    </source>
</evidence>
<keyword evidence="3" id="KW-1185">Reference proteome</keyword>
<proteinExistence type="predicted"/>
<dbReference type="Pfam" id="PF01839">
    <property type="entry name" value="FG-GAP"/>
    <property type="match status" value="1"/>
</dbReference>
<dbReference type="SUPFAM" id="SSF69318">
    <property type="entry name" value="Integrin alpha N-terminal domain"/>
    <property type="match status" value="1"/>
</dbReference>
<keyword evidence="1" id="KW-0732">Signal</keyword>
<accession>A0A8J3FHZ1</accession>
<evidence type="ECO:0000313" key="3">
    <source>
        <dbReference type="Proteomes" id="UP000662200"/>
    </source>
</evidence>
<sequence length="106" mass="11480">MTTDHKLAVVTAGNTTFWVHDQLGAATVTHAKKWDSPAGWVFQDLRPAAADLNGDGRTDLAVMQAVGPKATRLWRMRSTGSGFEAAHLAWHSGRGDWRVTATQIAP</sequence>
<reference evidence="2" key="2">
    <citation type="submission" date="2020-09" db="EMBL/GenBank/DDBJ databases">
        <authorList>
            <person name="Sun Q."/>
            <person name="Ohkuma M."/>
        </authorList>
    </citation>
    <scope>NUCLEOTIDE SEQUENCE</scope>
    <source>
        <strain evidence="2">JCM 3091</strain>
    </source>
</reference>
<dbReference type="EMBL" id="BMQC01000007">
    <property type="protein sequence ID" value="GGK31232.1"/>
    <property type="molecule type" value="Genomic_DNA"/>
</dbReference>
<organism evidence="2 3">
    <name type="scientific">Pilimelia terevasa</name>
    <dbReference type="NCBI Taxonomy" id="53372"/>
    <lineage>
        <taxon>Bacteria</taxon>
        <taxon>Bacillati</taxon>
        <taxon>Actinomycetota</taxon>
        <taxon>Actinomycetes</taxon>
        <taxon>Micromonosporales</taxon>
        <taxon>Micromonosporaceae</taxon>
        <taxon>Pilimelia</taxon>
    </lineage>
</organism>
<protein>
    <recommendedName>
        <fullName evidence="4">VCBS repeat-containing protein</fullName>
    </recommendedName>
</protein>
<dbReference type="InterPro" id="IPR013517">
    <property type="entry name" value="FG-GAP"/>
</dbReference>
<reference evidence="2" key="1">
    <citation type="journal article" date="2014" name="Int. J. Syst. Evol. Microbiol.">
        <title>Complete genome sequence of Corynebacterium casei LMG S-19264T (=DSM 44701T), isolated from a smear-ripened cheese.</title>
        <authorList>
            <consortium name="US DOE Joint Genome Institute (JGI-PGF)"/>
            <person name="Walter F."/>
            <person name="Albersmeier A."/>
            <person name="Kalinowski J."/>
            <person name="Ruckert C."/>
        </authorList>
    </citation>
    <scope>NUCLEOTIDE SEQUENCE</scope>
    <source>
        <strain evidence="2">JCM 3091</strain>
    </source>
</reference>
<dbReference type="InterPro" id="IPR028994">
    <property type="entry name" value="Integrin_alpha_N"/>
</dbReference>
<evidence type="ECO:0000313" key="2">
    <source>
        <dbReference type="EMBL" id="GGK31232.1"/>
    </source>
</evidence>
<name>A0A8J3FHZ1_9ACTN</name>